<evidence type="ECO:0000313" key="2">
    <source>
        <dbReference type="EMBL" id="SDC46478.1"/>
    </source>
</evidence>
<dbReference type="STRING" id="1236220.SAMN04488112_108118"/>
<organism evidence="2 3">
    <name type="scientific">Melghirimyces thermohalophilus</name>
    <dbReference type="NCBI Taxonomy" id="1236220"/>
    <lineage>
        <taxon>Bacteria</taxon>
        <taxon>Bacillati</taxon>
        <taxon>Bacillota</taxon>
        <taxon>Bacilli</taxon>
        <taxon>Bacillales</taxon>
        <taxon>Thermoactinomycetaceae</taxon>
        <taxon>Melghirimyces</taxon>
    </lineage>
</organism>
<gene>
    <name evidence="2" type="ORF">SAMN04488112_108118</name>
</gene>
<dbReference type="InterPro" id="IPR014231">
    <property type="entry name" value="Spore_YpjB"/>
</dbReference>
<dbReference type="Proteomes" id="UP000199387">
    <property type="component" value="Unassembled WGS sequence"/>
</dbReference>
<keyword evidence="1" id="KW-0472">Membrane</keyword>
<keyword evidence="1" id="KW-1133">Transmembrane helix</keyword>
<protein>
    <submittedName>
        <fullName evidence="2">Sporulation protein YpjB</fullName>
    </submittedName>
</protein>
<dbReference type="EMBL" id="FMZA01000008">
    <property type="protein sequence ID" value="SDC46478.1"/>
    <property type="molecule type" value="Genomic_DNA"/>
</dbReference>
<dbReference type="Pfam" id="PF09577">
    <property type="entry name" value="Spore_YpjB"/>
    <property type="match status" value="1"/>
</dbReference>
<keyword evidence="1" id="KW-0812">Transmembrane</keyword>
<evidence type="ECO:0000313" key="3">
    <source>
        <dbReference type="Proteomes" id="UP000199387"/>
    </source>
</evidence>
<reference evidence="2 3" key="1">
    <citation type="submission" date="2016-10" db="EMBL/GenBank/DDBJ databases">
        <authorList>
            <person name="de Groot N.N."/>
        </authorList>
    </citation>
    <scope>NUCLEOTIDE SEQUENCE [LARGE SCALE GENOMIC DNA]</scope>
    <source>
        <strain evidence="2 3">DSM 45514</strain>
    </source>
</reference>
<evidence type="ECO:0000256" key="1">
    <source>
        <dbReference type="SAM" id="Phobius"/>
    </source>
</evidence>
<dbReference type="OrthoDB" id="2988195at2"/>
<proteinExistence type="predicted"/>
<keyword evidence="3" id="KW-1185">Reference proteome</keyword>
<name>A0A1G6LT57_9BACL</name>
<feature type="transmembrane region" description="Helical" evidence="1">
    <location>
        <begin position="235"/>
        <end position="254"/>
    </location>
</feature>
<dbReference type="RefSeq" id="WP_091569205.1">
    <property type="nucleotide sequence ID" value="NZ_FMZA01000008.1"/>
</dbReference>
<sequence length="271" mass="31031">MPRVLWGWMLIGLIFHVLVGPMIVMAEEGNGPGSWSRQAENIDRLVDEGKWEQAKGELNRLADNFSKGDFSQEDLQVEGIESLSDTLVELDRELVRVMPRPDRLQFASERMRLAFDALAHPHQPLWHQYEPQLLEDIARVRQAMKKNQPETVRSRIRIMVRHYEQLEPALFVSRKPEVVGAVGSILHSMEQTVKREPMQMSRLRTPLDQWEQMIPPLIKGKDQNVLAVAHTGRPAWPMSAVILGGIIASALLYVGWQKYRHTPEGVMSGHR</sequence>
<accession>A0A1G6LT57</accession>
<dbReference type="AlphaFoldDB" id="A0A1G6LT57"/>